<dbReference type="PROSITE" id="PS01124">
    <property type="entry name" value="HTH_ARAC_FAMILY_2"/>
    <property type="match status" value="1"/>
</dbReference>
<dbReference type="Proteomes" id="UP001138894">
    <property type="component" value="Unassembled WGS sequence"/>
</dbReference>
<dbReference type="SMART" id="SM00342">
    <property type="entry name" value="HTH_ARAC"/>
    <property type="match status" value="1"/>
</dbReference>
<evidence type="ECO:0000256" key="1">
    <source>
        <dbReference type="ARBA" id="ARBA00023015"/>
    </source>
</evidence>
<proteinExistence type="predicted"/>
<evidence type="ECO:0000256" key="2">
    <source>
        <dbReference type="ARBA" id="ARBA00023125"/>
    </source>
</evidence>
<dbReference type="PANTHER" id="PTHR47893">
    <property type="entry name" value="REGULATORY PROTEIN PCHR"/>
    <property type="match status" value="1"/>
</dbReference>
<evidence type="ECO:0000313" key="5">
    <source>
        <dbReference type="EMBL" id="MBV7267840.1"/>
    </source>
</evidence>
<dbReference type="AlphaFoldDB" id="A0A9X1F5M7"/>
<dbReference type="InterPro" id="IPR018062">
    <property type="entry name" value="HTH_AraC-typ_CS"/>
</dbReference>
<sequence>MYKSVTLKADNGVEIIKLLSENINSSIEKENNEYCVSITDELGSGHVKAINFDNGVSVIEADMLVNKSFRIQFKKDKLNPLVLLFNTESAVVHSDTSEDKKNTIERFESLMFSNDMKDYNSLMISKGKPTSFIKIFINRKEFEKKLDEFVDNMSIDLESLFKDVNGVNFFNYKGHYTLDISEAIDAIKNCETEGLVRSLFIEAKTYEILTLHFQQYTDDLNDPEKRQILRRSTIDKIEEAATLIKDDLATNFSVNQLAKKVGVNQNTLQSGFRHLFSSSVSDYIREKRIAKAKELIESTDLNITEITYAVGINSRSYFSKLFKEKYKLTPNEYLKQVRKDRSA</sequence>
<organism evidence="5 6">
    <name type="scientific">Winogradskyella luteola</name>
    <dbReference type="NCBI Taxonomy" id="2828330"/>
    <lineage>
        <taxon>Bacteria</taxon>
        <taxon>Pseudomonadati</taxon>
        <taxon>Bacteroidota</taxon>
        <taxon>Flavobacteriia</taxon>
        <taxon>Flavobacteriales</taxon>
        <taxon>Flavobacteriaceae</taxon>
        <taxon>Winogradskyella</taxon>
    </lineage>
</organism>
<dbReference type="InterPro" id="IPR018060">
    <property type="entry name" value="HTH_AraC"/>
</dbReference>
<protein>
    <submittedName>
        <fullName evidence="5">Helix-turn-helix transcriptional regulator</fullName>
    </submittedName>
</protein>
<keyword evidence="1" id="KW-0805">Transcription regulation</keyword>
<dbReference type="RefSeq" id="WP_218544384.1">
    <property type="nucleotide sequence ID" value="NZ_JAGSPD010000001.1"/>
</dbReference>
<evidence type="ECO:0000313" key="6">
    <source>
        <dbReference type="Proteomes" id="UP001138894"/>
    </source>
</evidence>
<accession>A0A9X1F5M7</accession>
<dbReference type="EMBL" id="JAGSPD010000001">
    <property type="protein sequence ID" value="MBV7267840.1"/>
    <property type="molecule type" value="Genomic_DNA"/>
</dbReference>
<feature type="domain" description="HTH araC/xylS-type" evidence="4">
    <location>
        <begin position="238"/>
        <end position="336"/>
    </location>
</feature>
<name>A0A9X1F5M7_9FLAO</name>
<keyword evidence="6" id="KW-1185">Reference proteome</keyword>
<evidence type="ECO:0000259" key="4">
    <source>
        <dbReference type="PROSITE" id="PS01124"/>
    </source>
</evidence>
<dbReference type="GO" id="GO:0003700">
    <property type="term" value="F:DNA-binding transcription factor activity"/>
    <property type="evidence" value="ECO:0007669"/>
    <property type="project" value="InterPro"/>
</dbReference>
<keyword evidence="2" id="KW-0238">DNA-binding</keyword>
<comment type="caution">
    <text evidence="5">The sequence shown here is derived from an EMBL/GenBank/DDBJ whole genome shotgun (WGS) entry which is preliminary data.</text>
</comment>
<dbReference type="PANTHER" id="PTHR47893:SF1">
    <property type="entry name" value="REGULATORY PROTEIN PCHR"/>
    <property type="match status" value="1"/>
</dbReference>
<evidence type="ECO:0000256" key="3">
    <source>
        <dbReference type="ARBA" id="ARBA00023163"/>
    </source>
</evidence>
<dbReference type="InterPro" id="IPR053142">
    <property type="entry name" value="PchR_regulatory_protein"/>
</dbReference>
<keyword evidence="3" id="KW-0804">Transcription</keyword>
<gene>
    <name evidence="5" type="ORF">KCG49_01390</name>
</gene>
<dbReference type="Pfam" id="PF12833">
    <property type="entry name" value="HTH_18"/>
    <property type="match status" value="1"/>
</dbReference>
<dbReference type="PROSITE" id="PS00041">
    <property type="entry name" value="HTH_ARAC_FAMILY_1"/>
    <property type="match status" value="1"/>
</dbReference>
<reference evidence="5" key="1">
    <citation type="submission" date="2021-04" db="EMBL/GenBank/DDBJ databases">
        <authorList>
            <person name="Pira H."/>
            <person name="Risdian C."/>
            <person name="Wink J."/>
        </authorList>
    </citation>
    <scope>NUCLEOTIDE SEQUENCE</scope>
    <source>
        <strain evidence="5">WHY3</strain>
    </source>
</reference>
<dbReference type="GO" id="GO:0043565">
    <property type="term" value="F:sequence-specific DNA binding"/>
    <property type="evidence" value="ECO:0007669"/>
    <property type="project" value="InterPro"/>
</dbReference>